<keyword evidence="4" id="KW-1003">Cell membrane</keyword>
<evidence type="ECO:0000256" key="9">
    <source>
        <dbReference type="ARBA" id="ARBA00022840"/>
    </source>
</evidence>
<keyword evidence="12" id="KW-1133">Transmembrane helix</keyword>
<evidence type="ECO:0000256" key="1">
    <source>
        <dbReference type="ARBA" id="ARBA00000085"/>
    </source>
</evidence>
<dbReference type="PROSITE" id="PS50109">
    <property type="entry name" value="HIS_KIN"/>
    <property type="match status" value="1"/>
</dbReference>
<dbReference type="CDD" id="cd00082">
    <property type="entry name" value="HisKA"/>
    <property type="match status" value="1"/>
</dbReference>
<dbReference type="SMART" id="SM00387">
    <property type="entry name" value="HATPase_c"/>
    <property type="match status" value="1"/>
</dbReference>
<dbReference type="RefSeq" id="WP_275473395.1">
    <property type="nucleotide sequence ID" value="NZ_CP162940.1"/>
</dbReference>
<evidence type="ECO:0000259" key="14">
    <source>
        <dbReference type="PROSITE" id="PS50885"/>
    </source>
</evidence>
<evidence type="ECO:0000256" key="5">
    <source>
        <dbReference type="ARBA" id="ARBA00022553"/>
    </source>
</evidence>
<evidence type="ECO:0000256" key="2">
    <source>
        <dbReference type="ARBA" id="ARBA00004651"/>
    </source>
</evidence>
<proteinExistence type="predicted"/>
<keyword evidence="9" id="KW-0067">ATP-binding</keyword>
<organism evidence="15 16">
    <name type="scientific">Alicyclobacillus fastidiosus</name>
    <dbReference type="NCBI Taxonomy" id="392011"/>
    <lineage>
        <taxon>Bacteria</taxon>
        <taxon>Bacillati</taxon>
        <taxon>Bacillota</taxon>
        <taxon>Bacilli</taxon>
        <taxon>Bacillales</taxon>
        <taxon>Alicyclobacillaceae</taxon>
        <taxon>Alicyclobacillus</taxon>
    </lineage>
</organism>
<dbReference type="SUPFAM" id="SSF47384">
    <property type="entry name" value="Homodimeric domain of signal transducing histidine kinase"/>
    <property type="match status" value="1"/>
</dbReference>
<dbReference type="InterPro" id="IPR036097">
    <property type="entry name" value="HisK_dim/P_sf"/>
</dbReference>
<accession>A0ABV5ALG2</accession>
<feature type="domain" description="HAMP" evidence="14">
    <location>
        <begin position="82"/>
        <end position="135"/>
    </location>
</feature>
<evidence type="ECO:0000313" key="15">
    <source>
        <dbReference type="EMBL" id="MFB5193078.1"/>
    </source>
</evidence>
<evidence type="ECO:0000256" key="8">
    <source>
        <dbReference type="ARBA" id="ARBA00022777"/>
    </source>
</evidence>
<evidence type="ECO:0000256" key="3">
    <source>
        <dbReference type="ARBA" id="ARBA00012438"/>
    </source>
</evidence>
<dbReference type="PROSITE" id="PS50885">
    <property type="entry name" value="HAMP"/>
    <property type="match status" value="1"/>
</dbReference>
<dbReference type="PANTHER" id="PTHR45453:SF1">
    <property type="entry name" value="PHOSPHATE REGULON SENSOR PROTEIN PHOR"/>
    <property type="match status" value="1"/>
</dbReference>
<dbReference type="SMART" id="SM00388">
    <property type="entry name" value="HisKA"/>
    <property type="match status" value="1"/>
</dbReference>
<evidence type="ECO:0000313" key="16">
    <source>
        <dbReference type="Proteomes" id="UP001579974"/>
    </source>
</evidence>
<dbReference type="Pfam" id="PF02518">
    <property type="entry name" value="HATPase_c"/>
    <property type="match status" value="1"/>
</dbReference>
<evidence type="ECO:0000256" key="12">
    <source>
        <dbReference type="SAM" id="Phobius"/>
    </source>
</evidence>
<dbReference type="InterPro" id="IPR005467">
    <property type="entry name" value="His_kinase_dom"/>
</dbReference>
<evidence type="ECO:0000256" key="10">
    <source>
        <dbReference type="ARBA" id="ARBA00023012"/>
    </source>
</evidence>
<keyword evidence="5" id="KW-0597">Phosphoprotein</keyword>
<dbReference type="SMART" id="SM00304">
    <property type="entry name" value="HAMP"/>
    <property type="match status" value="1"/>
</dbReference>
<feature type="transmembrane region" description="Helical" evidence="12">
    <location>
        <begin position="59"/>
        <end position="80"/>
    </location>
</feature>
<dbReference type="InterPro" id="IPR003660">
    <property type="entry name" value="HAMP_dom"/>
</dbReference>
<dbReference type="EMBL" id="JBDXSU010000038">
    <property type="protein sequence ID" value="MFB5193078.1"/>
    <property type="molecule type" value="Genomic_DNA"/>
</dbReference>
<dbReference type="EC" id="2.7.13.3" evidence="3"/>
<dbReference type="Proteomes" id="UP001579974">
    <property type="component" value="Unassembled WGS sequence"/>
</dbReference>
<comment type="catalytic activity">
    <reaction evidence="1">
        <text>ATP + protein L-histidine = ADP + protein N-phospho-L-histidine.</text>
        <dbReference type="EC" id="2.7.13.3"/>
    </reaction>
</comment>
<gene>
    <name evidence="15" type="ORF">KKP3000_002677</name>
</gene>
<keyword evidence="16" id="KW-1185">Reference proteome</keyword>
<dbReference type="Gene3D" id="1.10.287.130">
    <property type="match status" value="1"/>
</dbReference>
<comment type="subcellular location">
    <subcellularLocation>
        <location evidence="2">Cell membrane</location>
        <topology evidence="2">Multi-pass membrane protein</topology>
    </subcellularLocation>
</comment>
<dbReference type="InterPro" id="IPR003594">
    <property type="entry name" value="HATPase_dom"/>
</dbReference>
<dbReference type="Pfam" id="PF00672">
    <property type="entry name" value="HAMP"/>
    <property type="match status" value="1"/>
</dbReference>
<dbReference type="PANTHER" id="PTHR45453">
    <property type="entry name" value="PHOSPHATE REGULON SENSOR PROTEIN PHOR"/>
    <property type="match status" value="1"/>
</dbReference>
<dbReference type="InterPro" id="IPR003661">
    <property type="entry name" value="HisK_dim/P_dom"/>
</dbReference>
<dbReference type="Gene3D" id="3.30.565.10">
    <property type="entry name" value="Histidine kinase-like ATPase, C-terminal domain"/>
    <property type="match status" value="1"/>
</dbReference>
<protein>
    <recommendedName>
        <fullName evidence="3">histidine kinase</fullName>
        <ecNumber evidence="3">2.7.13.3</ecNumber>
    </recommendedName>
</protein>
<dbReference type="InterPro" id="IPR004358">
    <property type="entry name" value="Sig_transdc_His_kin-like_C"/>
</dbReference>
<sequence length="375" mass="41424">MKTVRIRTFFVLAFILISTFPWIAFVVVHWSLTNRLGMGTAGSKNPIPANAMMTTSMNLWLVFAVAFGLVFAIFLIGIALRRYIIKPLDVMRLAAAQIATGDLDVNDLSKSRILEIAEVRDGFESMVLALQDSFQKQVALEEERTFIINSVAHDLRTPLFSLRGYLDGLERGIANTPDKITMYVNVCRESASQLDRLVADLFTFTQMEYTGSDGFEIEGDVVNIVDIVTSSVDSIRIIAEEKEISILVETLSGNTFVHGDTHLLTRVTNNLMDNAVRHTPRGGKITVQSKVTSGKTYVSFRDSGTGFTPEDLLHVFEPLYRGDRSRNLTTGGAGLGLTIAQRIIRRHGGDITVENNSNAGATVTFWLPVRTVAVT</sequence>
<evidence type="ECO:0000259" key="13">
    <source>
        <dbReference type="PROSITE" id="PS50109"/>
    </source>
</evidence>
<dbReference type="PRINTS" id="PR00344">
    <property type="entry name" value="BCTRLSENSOR"/>
</dbReference>
<dbReference type="Gene3D" id="6.10.340.10">
    <property type="match status" value="1"/>
</dbReference>
<dbReference type="SUPFAM" id="SSF55874">
    <property type="entry name" value="ATPase domain of HSP90 chaperone/DNA topoisomerase II/histidine kinase"/>
    <property type="match status" value="1"/>
</dbReference>
<dbReference type="CDD" id="cd00075">
    <property type="entry name" value="HATPase"/>
    <property type="match status" value="1"/>
</dbReference>
<evidence type="ECO:0000256" key="7">
    <source>
        <dbReference type="ARBA" id="ARBA00022741"/>
    </source>
</evidence>
<keyword evidence="6" id="KW-0808">Transferase</keyword>
<keyword evidence="7" id="KW-0547">Nucleotide-binding</keyword>
<evidence type="ECO:0000256" key="6">
    <source>
        <dbReference type="ARBA" id="ARBA00022679"/>
    </source>
</evidence>
<reference evidence="15 16" key="1">
    <citation type="journal article" date="2024" name="Int. J. Mol. Sci.">
        <title>Exploration of Alicyclobacillus spp. Genome in Search of Antibiotic Resistance.</title>
        <authorList>
            <person name="Bucka-Kolendo J."/>
            <person name="Kiousi D.E."/>
            <person name="Dekowska A."/>
            <person name="Mikolajczuk-Szczyrba A."/>
            <person name="Karadedos D.M."/>
            <person name="Michael P."/>
            <person name="Galanis A."/>
            <person name="Sokolowska B."/>
        </authorList>
    </citation>
    <scope>NUCLEOTIDE SEQUENCE [LARGE SCALE GENOMIC DNA]</scope>
    <source>
        <strain evidence="15 16">KKP 3000</strain>
    </source>
</reference>
<name>A0ABV5ALG2_9BACL</name>
<dbReference type="InterPro" id="IPR050351">
    <property type="entry name" value="BphY/WalK/GraS-like"/>
</dbReference>
<dbReference type="InterPro" id="IPR036890">
    <property type="entry name" value="HATPase_C_sf"/>
</dbReference>
<evidence type="ECO:0000256" key="4">
    <source>
        <dbReference type="ARBA" id="ARBA00022475"/>
    </source>
</evidence>
<comment type="caution">
    <text evidence="15">The sequence shown here is derived from an EMBL/GenBank/DDBJ whole genome shotgun (WGS) entry which is preliminary data.</text>
</comment>
<dbReference type="CDD" id="cd06225">
    <property type="entry name" value="HAMP"/>
    <property type="match status" value="1"/>
</dbReference>
<keyword evidence="12" id="KW-0812">Transmembrane</keyword>
<feature type="domain" description="Histidine kinase" evidence="13">
    <location>
        <begin position="150"/>
        <end position="371"/>
    </location>
</feature>
<keyword evidence="10" id="KW-0902">Two-component regulatory system</keyword>
<keyword evidence="11 12" id="KW-0472">Membrane</keyword>
<dbReference type="GO" id="GO:0016301">
    <property type="term" value="F:kinase activity"/>
    <property type="evidence" value="ECO:0007669"/>
    <property type="project" value="UniProtKB-KW"/>
</dbReference>
<evidence type="ECO:0000256" key="11">
    <source>
        <dbReference type="ARBA" id="ARBA00023136"/>
    </source>
</evidence>
<keyword evidence="8 15" id="KW-0418">Kinase</keyword>
<dbReference type="Pfam" id="PF00512">
    <property type="entry name" value="HisKA"/>
    <property type="match status" value="1"/>
</dbReference>
<feature type="transmembrane region" description="Helical" evidence="12">
    <location>
        <begin position="9"/>
        <end position="32"/>
    </location>
</feature>